<sequence>MEIQNALETFMSGGDRWKGSIYGRICTTESINSRPAYLSDNPQRKTVFVFGADTVKSATEKEPFELLVHLGLLPEYIHLKACVQQASYWLVLLKHLEDDACRLPSKPSIVPATWDGLKDFILQYYPLAVNDVTEHWGTVISTPSKRLKSGRFQIHQGLGERFW</sequence>
<gene>
    <name evidence="1" type="ORF">BSL78_05685</name>
</gene>
<evidence type="ECO:0000313" key="1">
    <source>
        <dbReference type="EMBL" id="PIK57419.1"/>
    </source>
</evidence>
<dbReference type="Proteomes" id="UP000230750">
    <property type="component" value="Unassembled WGS sequence"/>
</dbReference>
<comment type="caution">
    <text evidence="1">The sequence shown here is derived from an EMBL/GenBank/DDBJ whole genome shotgun (WGS) entry which is preliminary data.</text>
</comment>
<dbReference type="EMBL" id="MRZV01000143">
    <property type="protein sequence ID" value="PIK57419.1"/>
    <property type="molecule type" value="Genomic_DNA"/>
</dbReference>
<dbReference type="OrthoDB" id="9973264at2759"/>
<proteinExistence type="predicted"/>
<dbReference type="AlphaFoldDB" id="A0A2G8LAZ3"/>
<keyword evidence="2" id="KW-1185">Reference proteome</keyword>
<reference evidence="1 2" key="1">
    <citation type="journal article" date="2017" name="PLoS Biol.">
        <title>The sea cucumber genome provides insights into morphological evolution and visceral regeneration.</title>
        <authorList>
            <person name="Zhang X."/>
            <person name="Sun L."/>
            <person name="Yuan J."/>
            <person name="Sun Y."/>
            <person name="Gao Y."/>
            <person name="Zhang L."/>
            <person name="Li S."/>
            <person name="Dai H."/>
            <person name="Hamel J.F."/>
            <person name="Liu C."/>
            <person name="Yu Y."/>
            <person name="Liu S."/>
            <person name="Lin W."/>
            <person name="Guo K."/>
            <person name="Jin S."/>
            <person name="Xu P."/>
            <person name="Storey K.B."/>
            <person name="Huan P."/>
            <person name="Zhang T."/>
            <person name="Zhou Y."/>
            <person name="Zhang J."/>
            <person name="Lin C."/>
            <person name="Li X."/>
            <person name="Xing L."/>
            <person name="Huo D."/>
            <person name="Sun M."/>
            <person name="Wang L."/>
            <person name="Mercier A."/>
            <person name="Li F."/>
            <person name="Yang H."/>
            <person name="Xiang J."/>
        </authorList>
    </citation>
    <scope>NUCLEOTIDE SEQUENCE [LARGE SCALE GENOMIC DNA]</scope>
    <source>
        <strain evidence="1">Shaxun</strain>
        <tissue evidence="1">Muscle</tissue>
    </source>
</reference>
<accession>A0A2G8LAZ3</accession>
<protein>
    <submittedName>
        <fullName evidence="1">Uncharacterized protein</fullName>
    </submittedName>
</protein>
<evidence type="ECO:0000313" key="2">
    <source>
        <dbReference type="Proteomes" id="UP000230750"/>
    </source>
</evidence>
<organism evidence="1 2">
    <name type="scientific">Stichopus japonicus</name>
    <name type="common">Sea cucumber</name>
    <dbReference type="NCBI Taxonomy" id="307972"/>
    <lineage>
        <taxon>Eukaryota</taxon>
        <taxon>Metazoa</taxon>
        <taxon>Echinodermata</taxon>
        <taxon>Eleutherozoa</taxon>
        <taxon>Echinozoa</taxon>
        <taxon>Holothuroidea</taxon>
        <taxon>Aspidochirotacea</taxon>
        <taxon>Aspidochirotida</taxon>
        <taxon>Stichopodidae</taxon>
        <taxon>Apostichopus</taxon>
    </lineage>
</organism>
<name>A0A2G8LAZ3_STIJA</name>